<proteinExistence type="predicted"/>
<keyword evidence="9" id="KW-1185">Reference proteome</keyword>
<sequence length="177" mass="19481">LGLLFLHARGIIHQDIKPANILVSAGGHAVITDFGSSHTMPELPEMSADYRSSHANDPDFLSADPHPNHATRYGPIVLGADDQVSFTRRYAAPELLGVHAPSGRLEWYYRGQDVLVYDERVDFYSLGVMLRELALGEPADGLAAKSQDQWERASDGQQTQTDSVTLDPDFEGFTDQV</sequence>
<dbReference type="Proteomes" id="UP000193067">
    <property type="component" value="Unassembled WGS sequence"/>
</dbReference>
<evidence type="ECO:0000256" key="4">
    <source>
        <dbReference type="ARBA" id="ARBA00022777"/>
    </source>
</evidence>
<dbReference type="STRING" id="1353009.A0A1Y2IH73"/>
<dbReference type="InterPro" id="IPR008271">
    <property type="entry name" value="Ser/Thr_kinase_AS"/>
</dbReference>
<evidence type="ECO:0000256" key="5">
    <source>
        <dbReference type="ARBA" id="ARBA00022840"/>
    </source>
</evidence>
<evidence type="ECO:0000256" key="1">
    <source>
        <dbReference type="ARBA" id="ARBA00022527"/>
    </source>
</evidence>
<dbReference type="Gene3D" id="1.10.510.10">
    <property type="entry name" value="Transferase(Phosphotransferase) domain 1"/>
    <property type="match status" value="1"/>
</dbReference>
<name>A0A1Y2IH73_TRAC3</name>
<dbReference type="OrthoDB" id="2758211at2759"/>
<feature type="region of interest" description="Disordered" evidence="6">
    <location>
        <begin position="142"/>
        <end position="177"/>
    </location>
</feature>
<reference evidence="8 9" key="1">
    <citation type="journal article" date="2015" name="Biotechnol. Biofuels">
        <title>Enhanced degradation of softwood versus hardwood by the white-rot fungus Pycnoporus coccineus.</title>
        <authorList>
            <person name="Couturier M."/>
            <person name="Navarro D."/>
            <person name="Chevret D."/>
            <person name="Henrissat B."/>
            <person name="Piumi F."/>
            <person name="Ruiz-Duenas F.J."/>
            <person name="Martinez A.T."/>
            <person name="Grigoriev I.V."/>
            <person name="Riley R."/>
            <person name="Lipzen A."/>
            <person name="Berrin J.G."/>
            <person name="Master E.R."/>
            <person name="Rosso M.N."/>
        </authorList>
    </citation>
    <scope>NUCLEOTIDE SEQUENCE [LARGE SCALE GENOMIC DNA]</scope>
    <source>
        <strain evidence="8 9">BRFM310</strain>
    </source>
</reference>
<dbReference type="GO" id="GO:0005524">
    <property type="term" value="F:ATP binding"/>
    <property type="evidence" value="ECO:0007669"/>
    <property type="project" value="UniProtKB-KW"/>
</dbReference>
<evidence type="ECO:0000256" key="6">
    <source>
        <dbReference type="SAM" id="MobiDB-lite"/>
    </source>
</evidence>
<evidence type="ECO:0000256" key="2">
    <source>
        <dbReference type="ARBA" id="ARBA00022679"/>
    </source>
</evidence>
<dbReference type="AlphaFoldDB" id="A0A1Y2IH73"/>
<protein>
    <submittedName>
        <fullName evidence="8">Kinase-like protein</fullName>
    </submittedName>
</protein>
<feature type="non-terminal residue" evidence="8">
    <location>
        <position position="1"/>
    </location>
</feature>
<feature type="compositionally biased region" description="Acidic residues" evidence="6">
    <location>
        <begin position="168"/>
        <end position="177"/>
    </location>
</feature>
<dbReference type="Pfam" id="PF00069">
    <property type="entry name" value="Pkinase"/>
    <property type="match status" value="1"/>
</dbReference>
<feature type="domain" description="Protein kinase" evidence="7">
    <location>
        <begin position="1"/>
        <end position="177"/>
    </location>
</feature>
<keyword evidence="1" id="KW-0723">Serine/threonine-protein kinase</keyword>
<keyword evidence="2" id="KW-0808">Transferase</keyword>
<organism evidence="8 9">
    <name type="scientific">Trametes coccinea (strain BRFM310)</name>
    <name type="common">Pycnoporus coccineus</name>
    <dbReference type="NCBI Taxonomy" id="1353009"/>
    <lineage>
        <taxon>Eukaryota</taxon>
        <taxon>Fungi</taxon>
        <taxon>Dikarya</taxon>
        <taxon>Basidiomycota</taxon>
        <taxon>Agaricomycotina</taxon>
        <taxon>Agaricomycetes</taxon>
        <taxon>Polyporales</taxon>
        <taxon>Polyporaceae</taxon>
        <taxon>Trametes</taxon>
    </lineage>
</organism>
<dbReference type="GO" id="GO:0004674">
    <property type="term" value="F:protein serine/threonine kinase activity"/>
    <property type="evidence" value="ECO:0007669"/>
    <property type="project" value="UniProtKB-KW"/>
</dbReference>
<dbReference type="PROSITE" id="PS50011">
    <property type="entry name" value="PROTEIN_KINASE_DOM"/>
    <property type="match status" value="1"/>
</dbReference>
<dbReference type="InterPro" id="IPR000719">
    <property type="entry name" value="Prot_kinase_dom"/>
</dbReference>
<evidence type="ECO:0000313" key="8">
    <source>
        <dbReference type="EMBL" id="OSD00530.1"/>
    </source>
</evidence>
<gene>
    <name evidence="8" type="ORF">PYCCODRAFT_1345034</name>
</gene>
<evidence type="ECO:0000313" key="9">
    <source>
        <dbReference type="Proteomes" id="UP000193067"/>
    </source>
</evidence>
<dbReference type="EMBL" id="KZ084118">
    <property type="protein sequence ID" value="OSD00530.1"/>
    <property type="molecule type" value="Genomic_DNA"/>
</dbReference>
<evidence type="ECO:0000259" key="7">
    <source>
        <dbReference type="PROSITE" id="PS50011"/>
    </source>
</evidence>
<dbReference type="InterPro" id="IPR011009">
    <property type="entry name" value="Kinase-like_dom_sf"/>
</dbReference>
<dbReference type="PROSITE" id="PS00108">
    <property type="entry name" value="PROTEIN_KINASE_ST"/>
    <property type="match status" value="1"/>
</dbReference>
<keyword evidence="4 8" id="KW-0418">Kinase</keyword>
<evidence type="ECO:0000256" key="3">
    <source>
        <dbReference type="ARBA" id="ARBA00022741"/>
    </source>
</evidence>
<accession>A0A1Y2IH73</accession>
<keyword evidence="3" id="KW-0547">Nucleotide-binding</keyword>
<feature type="non-terminal residue" evidence="8">
    <location>
        <position position="177"/>
    </location>
</feature>
<keyword evidence="5" id="KW-0067">ATP-binding</keyword>
<dbReference type="SUPFAM" id="SSF56112">
    <property type="entry name" value="Protein kinase-like (PK-like)"/>
    <property type="match status" value="1"/>
</dbReference>
<feature type="compositionally biased region" description="Polar residues" evidence="6">
    <location>
        <begin position="155"/>
        <end position="164"/>
    </location>
</feature>
<dbReference type="PANTHER" id="PTHR24351">
    <property type="entry name" value="RIBOSOMAL PROTEIN S6 KINASE"/>
    <property type="match status" value="1"/>
</dbReference>